<keyword evidence="2" id="KW-1185">Reference proteome</keyword>
<name>A0A699YH32_HAELA</name>
<gene>
    <name evidence="1" type="ORF">HaLaN_03769</name>
</gene>
<dbReference type="AlphaFoldDB" id="A0A699YH32"/>
<organism evidence="1 2">
    <name type="scientific">Haematococcus lacustris</name>
    <name type="common">Green alga</name>
    <name type="synonym">Haematococcus pluvialis</name>
    <dbReference type="NCBI Taxonomy" id="44745"/>
    <lineage>
        <taxon>Eukaryota</taxon>
        <taxon>Viridiplantae</taxon>
        <taxon>Chlorophyta</taxon>
        <taxon>core chlorophytes</taxon>
        <taxon>Chlorophyceae</taxon>
        <taxon>CS clade</taxon>
        <taxon>Chlamydomonadales</taxon>
        <taxon>Haematococcaceae</taxon>
        <taxon>Haematococcus</taxon>
    </lineage>
</organism>
<accession>A0A699YH32</accession>
<evidence type="ECO:0000313" key="2">
    <source>
        <dbReference type="Proteomes" id="UP000485058"/>
    </source>
</evidence>
<keyword evidence="1" id="KW-0456">Lyase</keyword>
<dbReference type="EMBL" id="BLLF01000182">
    <property type="protein sequence ID" value="GFH08751.1"/>
    <property type="molecule type" value="Genomic_DNA"/>
</dbReference>
<protein>
    <submittedName>
        <fullName evidence="1">Methionine gamma-lyase</fullName>
    </submittedName>
</protein>
<dbReference type="Proteomes" id="UP000485058">
    <property type="component" value="Unassembled WGS sequence"/>
</dbReference>
<dbReference type="GO" id="GO:0016829">
    <property type="term" value="F:lyase activity"/>
    <property type="evidence" value="ECO:0007669"/>
    <property type="project" value="UniProtKB-KW"/>
</dbReference>
<comment type="caution">
    <text evidence="1">The sequence shown here is derived from an EMBL/GenBank/DDBJ whole genome shotgun (WGS) entry which is preliminary data.</text>
</comment>
<sequence length="62" mass="6559">MDRPANSWEDRLARDRVFGEHGGVNPSIEVSTTFTVMAADLLPAIFAGSKGPAEDQGGVSRA</sequence>
<feature type="non-terminal residue" evidence="1">
    <location>
        <position position="62"/>
    </location>
</feature>
<reference evidence="1 2" key="1">
    <citation type="submission" date="2020-02" db="EMBL/GenBank/DDBJ databases">
        <title>Draft genome sequence of Haematococcus lacustris strain NIES-144.</title>
        <authorList>
            <person name="Morimoto D."/>
            <person name="Nakagawa S."/>
            <person name="Yoshida T."/>
            <person name="Sawayama S."/>
        </authorList>
    </citation>
    <scope>NUCLEOTIDE SEQUENCE [LARGE SCALE GENOMIC DNA]</scope>
    <source>
        <strain evidence="1 2">NIES-144</strain>
    </source>
</reference>
<evidence type="ECO:0000313" key="1">
    <source>
        <dbReference type="EMBL" id="GFH08751.1"/>
    </source>
</evidence>
<proteinExistence type="predicted"/>